<organism evidence="2">
    <name type="scientific">marine sediment metagenome</name>
    <dbReference type="NCBI Taxonomy" id="412755"/>
    <lineage>
        <taxon>unclassified sequences</taxon>
        <taxon>metagenomes</taxon>
        <taxon>ecological metagenomes</taxon>
    </lineage>
</organism>
<gene>
    <name evidence="2" type="ORF">S03H2_57751</name>
</gene>
<evidence type="ECO:0000256" key="1">
    <source>
        <dbReference type="SAM" id="Phobius"/>
    </source>
</evidence>
<comment type="caution">
    <text evidence="2">The sequence shown here is derived from an EMBL/GenBank/DDBJ whole genome shotgun (WGS) entry which is preliminary data.</text>
</comment>
<reference evidence="2" key="1">
    <citation type="journal article" date="2014" name="Front. Microbiol.">
        <title>High frequency of phylogenetically diverse reductive dehalogenase-homologous genes in deep subseafloor sedimentary metagenomes.</title>
        <authorList>
            <person name="Kawai M."/>
            <person name="Futagami T."/>
            <person name="Toyoda A."/>
            <person name="Takaki Y."/>
            <person name="Nishi S."/>
            <person name="Hori S."/>
            <person name="Arai W."/>
            <person name="Tsubouchi T."/>
            <person name="Morono Y."/>
            <person name="Uchiyama I."/>
            <person name="Ito T."/>
            <person name="Fujiyama A."/>
            <person name="Inagaki F."/>
            <person name="Takami H."/>
        </authorList>
    </citation>
    <scope>NUCLEOTIDE SEQUENCE</scope>
    <source>
        <strain evidence="2">Expedition CK06-06</strain>
    </source>
</reference>
<dbReference type="AlphaFoldDB" id="X1K079"/>
<sequence length="35" mass="3528">MNKGKAVRSKPKGAVLPLVLLVVVILLAAGMGLLG</sequence>
<keyword evidence="1" id="KW-0812">Transmembrane</keyword>
<evidence type="ECO:0000313" key="2">
    <source>
        <dbReference type="EMBL" id="GAH83699.1"/>
    </source>
</evidence>
<protein>
    <submittedName>
        <fullName evidence="2">Uncharacterized protein</fullName>
    </submittedName>
</protein>
<dbReference type="EMBL" id="BARU01037030">
    <property type="protein sequence ID" value="GAH83699.1"/>
    <property type="molecule type" value="Genomic_DNA"/>
</dbReference>
<keyword evidence="1" id="KW-1133">Transmembrane helix</keyword>
<feature type="non-terminal residue" evidence="2">
    <location>
        <position position="35"/>
    </location>
</feature>
<name>X1K079_9ZZZZ</name>
<accession>X1K079</accession>
<feature type="transmembrane region" description="Helical" evidence="1">
    <location>
        <begin position="12"/>
        <end position="34"/>
    </location>
</feature>
<keyword evidence="1" id="KW-0472">Membrane</keyword>
<proteinExistence type="predicted"/>